<protein>
    <submittedName>
        <fullName evidence="1">Uncharacterized protein</fullName>
    </submittedName>
</protein>
<name>A0A9P0KXX4_ACAOB</name>
<dbReference type="AlphaFoldDB" id="A0A9P0KXX4"/>
<evidence type="ECO:0000313" key="2">
    <source>
        <dbReference type="Proteomes" id="UP001152888"/>
    </source>
</evidence>
<sequence>MSKTYEANETTHELFLTSGRLTTKIQNNYNPIIHYETVIKSKGKQNTTVHYSNHGVDKFKN</sequence>
<evidence type="ECO:0000313" key="1">
    <source>
        <dbReference type="EMBL" id="CAH1985232.1"/>
    </source>
</evidence>
<gene>
    <name evidence="1" type="ORF">ACAOBT_LOCUS16555</name>
</gene>
<reference evidence="1" key="1">
    <citation type="submission" date="2022-03" db="EMBL/GenBank/DDBJ databases">
        <authorList>
            <person name="Sayadi A."/>
        </authorList>
    </citation>
    <scope>NUCLEOTIDE SEQUENCE</scope>
</reference>
<organism evidence="1 2">
    <name type="scientific">Acanthoscelides obtectus</name>
    <name type="common">Bean weevil</name>
    <name type="synonym">Bruchus obtectus</name>
    <dbReference type="NCBI Taxonomy" id="200917"/>
    <lineage>
        <taxon>Eukaryota</taxon>
        <taxon>Metazoa</taxon>
        <taxon>Ecdysozoa</taxon>
        <taxon>Arthropoda</taxon>
        <taxon>Hexapoda</taxon>
        <taxon>Insecta</taxon>
        <taxon>Pterygota</taxon>
        <taxon>Neoptera</taxon>
        <taxon>Endopterygota</taxon>
        <taxon>Coleoptera</taxon>
        <taxon>Polyphaga</taxon>
        <taxon>Cucujiformia</taxon>
        <taxon>Chrysomeloidea</taxon>
        <taxon>Chrysomelidae</taxon>
        <taxon>Bruchinae</taxon>
        <taxon>Bruchini</taxon>
        <taxon>Acanthoscelides</taxon>
    </lineage>
</organism>
<accession>A0A9P0KXX4</accession>
<dbReference type="Proteomes" id="UP001152888">
    <property type="component" value="Unassembled WGS sequence"/>
</dbReference>
<dbReference type="EMBL" id="CAKOFQ010006973">
    <property type="protein sequence ID" value="CAH1985232.1"/>
    <property type="molecule type" value="Genomic_DNA"/>
</dbReference>
<keyword evidence="2" id="KW-1185">Reference proteome</keyword>
<comment type="caution">
    <text evidence="1">The sequence shown here is derived from an EMBL/GenBank/DDBJ whole genome shotgun (WGS) entry which is preliminary data.</text>
</comment>
<proteinExistence type="predicted"/>